<keyword evidence="1" id="KW-0732">Signal</keyword>
<name>A0ABS2P4S5_9BACI</name>
<organism evidence="3 4">
    <name type="scientific">Sutcliffiella tianshenii</name>
    <dbReference type="NCBI Taxonomy" id="1463404"/>
    <lineage>
        <taxon>Bacteria</taxon>
        <taxon>Bacillati</taxon>
        <taxon>Bacillota</taxon>
        <taxon>Bacilli</taxon>
        <taxon>Bacillales</taxon>
        <taxon>Bacillaceae</taxon>
        <taxon>Sutcliffiella</taxon>
    </lineage>
</organism>
<feature type="domain" description="DUF4397" evidence="2">
    <location>
        <begin position="30"/>
        <end position="143"/>
    </location>
</feature>
<keyword evidence="4" id="KW-1185">Reference proteome</keyword>
<accession>A0ABS2P4S5</accession>
<feature type="domain" description="DUF4397" evidence="2">
    <location>
        <begin position="148"/>
        <end position="216"/>
    </location>
</feature>
<dbReference type="RefSeq" id="WP_204419064.1">
    <property type="nucleotide sequence ID" value="NZ_JAFBED010000012.1"/>
</dbReference>
<feature type="chain" id="PRO_5046543125" description="DUF4397 domain-containing protein" evidence="1">
    <location>
        <begin position="24"/>
        <end position="218"/>
    </location>
</feature>
<evidence type="ECO:0000259" key="2">
    <source>
        <dbReference type="Pfam" id="PF14344"/>
    </source>
</evidence>
<dbReference type="EMBL" id="JAFBED010000012">
    <property type="protein sequence ID" value="MBM7621971.1"/>
    <property type="molecule type" value="Genomic_DNA"/>
</dbReference>
<proteinExistence type="predicted"/>
<comment type="caution">
    <text evidence="3">The sequence shown here is derived from an EMBL/GenBank/DDBJ whole genome shotgun (WGS) entry which is preliminary data.</text>
</comment>
<evidence type="ECO:0000313" key="4">
    <source>
        <dbReference type="Proteomes" id="UP000737402"/>
    </source>
</evidence>
<sequence length="218" mass="22990">MKKLLLVVAFFTLAIGTVTGVLAAENRADAKVRIVHASPDAPAVDVYVDGTAVVQGAEFKDATDYLPLKAGEYKVEIYPAGKKDKAVLTQKVKVEAGKAYTVAAANKLANLELVIAEDSTEASPGKAKVRVGHLSPDAPTVDVGLKGGDALFSGASFKGITDYKEVDPGTYDLEIRTPEGKKVLDLTGTKLEADTVYTVLAVNTANQLEVLVLIDSEK</sequence>
<protein>
    <recommendedName>
        <fullName evidence="2">DUF4397 domain-containing protein</fullName>
    </recommendedName>
</protein>
<dbReference type="Proteomes" id="UP000737402">
    <property type="component" value="Unassembled WGS sequence"/>
</dbReference>
<gene>
    <name evidence="3" type="ORF">JOC95_003879</name>
</gene>
<feature type="signal peptide" evidence="1">
    <location>
        <begin position="1"/>
        <end position="23"/>
    </location>
</feature>
<reference evidence="3 4" key="1">
    <citation type="submission" date="2021-01" db="EMBL/GenBank/DDBJ databases">
        <title>Genomic Encyclopedia of Type Strains, Phase IV (KMG-IV): sequencing the most valuable type-strain genomes for metagenomic binning, comparative biology and taxonomic classification.</title>
        <authorList>
            <person name="Goeker M."/>
        </authorList>
    </citation>
    <scope>NUCLEOTIDE SEQUENCE [LARGE SCALE GENOMIC DNA]</scope>
    <source>
        <strain evidence="3 4">DSM 25879</strain>
    </source>
</reference>
<evidence type="ECO:0000256" key="1">
    <source>
        <dbReference type="SAM" id="SignalP"/>
    </source>
</evidence>
<dbReference type="Pfam" id="PF14344">
    <property type="entry name" value="DUF4397"/>
    <property type="match status" value="2"/>
</dbReference>
<evidence type="ECO:0000313" key="3">
    <source>
        <dbReference type="EMBL" id="MBM7621971.1"/>
    </source>
</evidence>
<dbReference type="InterPro" id="IPR025510">
    <property type="entry name" value="DUF4397"/>
</dbReference>